<keyword evidence="4" id="KW-1185">Reference proteome</keyword>
<evidence type="ECO:0000256" key="1">
    <source>
        <dbReference type="ARBA" id="ARBA00022801"/>
    </source>
</evidence>
<dbReference type="InterPro" id="IPR036380">
    <property type="entry name" value="Isochorismatase-like_sf"/>
</dbReference>
<evidence type="ECO:0000259" key="2">
    <source>
        <dbReference type="Pfam" id="PF00857"/>
    </source>
</evidence>
<dbReference type="PANTHER" id="PTHR43540:SF7">
    <property type="entry name" value="ISOCHORISMATASE FAMILY PROTEIN YECD"/>
    <property type="match status" value="1"/>
</dbReference>
<dbReference type="SUPFAM" id="SSF52499">
    <property type="entry name" value="Isochorismatase-like hydrolases"/>
    <property type="match status" value="1"/>
</dbReference>
<evidence type="ECO:0000313" key="4">
    <source>
        <dbReference type="Proteomes" id="UP000614047"/>
    </source>
</evidence>
<reference evidence="3" key="1">
    <citation type="submission" date="2020-11" db="EMBL/GenBank/DDBJ databases">
        <title>Sequencing the genomes of 1000 actinobacteria strains.</title>
        <authorList>
            <person name="Klenk H.-P."/>
        </authorList>
    </citation>
    <scope>NUCLEOTIDE SEQUENCE</scope>
    <source>
        <strain evidence="3">DSM 43175</strain>
    </source>
</reference>
<dbReference type="InterPro" id="IPR000868">
    <property type="entry name" value="Isochorismatase-like_dom"/>
</dbReference>
<dbReference type="RefSeq" id="WP_197010684.1">
    <property type="nucleotide sequence ID" value="NZ_BAABES010000008.1"/>
</dbReference>
<accession>A0A931DFX2</accession>
<name>A0A931DFX2_9ACTN</name>
<dbReference type="EMBL" id="JADOUA010000001">
    <property type="protein sequence ID" value="MBG6087883.1"/>
    <property type="molecule type" value="Genomic_DNA"/>
</dbReference>
<dbReference type="GO" id="GO:0016787">
    <property type="term" value="F:hydrolase activity"/>
    <property type="evidence" value="ECO:0007669"/>
    <property type="project" value="UniProtKB-KW"/>
</dbReference>
<dbReference type="Gene3D" id="3.40.50.850">
    <property type="entry name" value="Isochorismatase-like"/>
    <property type="match status" value="1"/>
</dbReference>
<proteinExistence type="predicted"/>
<dbReference type="InterPro" id="IPR050272">
    <property type="entry name" value="Isochorismatase-like_hydrls"/>
</dbReference>
<evidence type="ECO:0000313" key="3">
    <source>
        <dbReference type="EMBL" id="MBG6087883.1"/>
    </source>
</evidence>
<dbReference type="Proteomes" id="UP000614047">
    <property type="component" value="Unassembled WGS sequence"/>
</dbReference>
<feature type="domain" description="Isochorismatase-like" evidence="2">
    <location>
        <begin position="14"/>
        <end position="199"/>
    </location>
</feature>
<organism evidence="3 4">
    <name type="scientific">Actinomadura viridis</name>
    <dbReference type="NCBI Taxonomy" id="58110"/>
    <lineage>
        <taxon>Bacteria</taxon>
        <taxon>Bacillati</taxon>
        <taxon>Actinomycetota</taxon>
        <taxon>Actinomycetes</taxon>
        <taxon>Streptosporangiales</taxon>
        <taxon>Thermomonosporaceae</taxon>
        <taxon>Actinomadura</taxon>
    </lineage>
</organism>
<keyword evidence="1" id="KW-0378">Hydrolase</keyword>
<dbReference type="AlphaFoldDB" id="A0A931DFX2"/>
<dbReference type="Pfam" id="PF00857">
    <property type="entry name" value="Isochorismatase"/>
    <property type="match status" value="1"/>
</dbReference>
<gene>
    <name evidence="3" type="ORF">IW256_001996</name>
</gene>
<protein>
    <submittedName>
        <fullName evidence="3">Nicotinamidase-related amidase</fullName>
    </submittedName>
</protein>
<comment type="caution">
    <text evidence="3">The sequence shown here is derived from an EMBL/GenBank/DDBJ whole genome shotgun (WGS) entry which is preliminary data.</text>
</comment>
<dbReference type="PANTHER" id="PTHR43540">
    <property type="entry name" value="PEROXYUREIDOACRYLATE/UREIDOACRYLATE AMIDOHYDROLASE-RELATED"/>
    <property type="match status" value="1"/>
</dbReference>
<sequence length="213" mass="22038">MAIDLAELADPRHTAMLVMEMQRGVVGDLAKFPELVKTCAERGVAGNAATAATAARAAGVRVIQCMAVFRADRAGSHTGNAPFIKGLLRDPGHMLEGTGAIEVLPELADPADLEARRYHGFSPFTGTSLDQTLRSLGVRTVVAAGVSLNLGIPGLCLEAVNLGYRVVVLTDAVAGMPAEYGDAVMANTISLLAARVTTADIVAAWGRGQEGTG</sequence>